<dbReference type="EMBL" id="KV417481">
    <property type="protein sequence ID" value="KZP33912.1"/>
    <property type="molecule type" value="Genomic_DNA"/>
</dbReference>
<sequence>MITPVTVSRPEMEHCVPVPQEGKLVMKCTRREPRYRRVGGSRPLTLDPQPWTLTARTTAHPVIQAILRETTTDAAA</sequence>
<organism evidence="1 2">
    <name type="scientific">Athelia psychrophila</name>
    <dbReference type="NCBI Taxonomy" id="1759441"/>
    <lineage>
        <taxon>Eukaryota</taxon>
        <taxon>Fungi</taxon>
        <taxon>Dikarya</taxon>
        <taxon>Basidiomycota</taxon>
        <taxon>Agaricomycotina</taxon>
        <taxon>Agaricomycetes</taxon>
        <taxon>Agaricomycetidae</taxon>
        <taxon>Atheliales</taxon>
        <taxon>Atheliaceae</taxon>
        <taxon>Athelia</taxon>
    </lineage>
</organism>
<proteinExistence type="predicted"/>
<reference evidence="1 2" key="1">
    <citation type="journal article" date="2016" name="Mol. Biol. Evol.">
        <title>Comparative Genomics of Early-Diverging Mushroom-Forming Fungi Provides Insights into the Origins of Lignocellulose Decay Capabilities.</title>
        <authorList>
            <person name="Nagy L.G."/>
            <person name="Riley R."/>
            <person name="Tritt A."/>
            <person name="Adam C."/>
            <person name="Daum C."/>
            <person name="Floudas D."/>
            <person name="Sun H."/>
            <person name="Yadav J.S."/>
            <person name="Pangilinan J."/>
            <person name="Larsson K.H."/>
            <person name="Matsuura K."/>
            <person name="Barry K."/>
            <person name="Labutti K."/>
            <person name="Kuo R."/>
            <person name="Ohm R.A."/>
            <person name="Bhattacharya S.S."/>
            <person name="Shirouzu T."/>
            <person name="Yoshinaga Y."/>
            <person name="Martin F.M."/>
            <person name="Grigoriev I.V."/>
            <person name="Hibbett D.S."/>
        </authorList>
    </citation>
    <scope>NUCLEOTIDE SEQUENCE [LARGE SCALE GENOMIC DNA]</scope>
    <source>
        <strain evidence="1 2">CBS 109695</strain>
    </source>
</reference>
<protein>
    <submittedName>
        <fullName evidence="1">Uncharacterized protein</fullName>
    </submittedName>
</protein>
<evidence type="ECO:0000313" key="1">
    <source>
        <dbReference type="EMBL" id="KZP33912.1"/>
    </source>
</evidence>
<name>A0A166WMP2_9AGAM</name>
<keyword evidence="2" id="KW-1185">Reference proteome</keyword>
<accession>A0A166WMP2</accession>
<dbReference type="AlphaFoldDB" id="A0A166WMP2"/>
<dbReference type="Proteomes" id="UP000076532">
    <property type="component" value="Unassembled WGS sequence"/>
</dbReference>
<gene>
    <name evidence="1" type="ORF">FIBSPDRAFT_847075</name>
</gene>
<evidence type="ECO:0000313" key="2">
    <source>
        <dbReference type="Proteomes" id="UP000076532"/>
    </source>
</evidence>